<dbReference type="Proteomes" id="UP001596012">
    <property type="component" value="Unassembled WGS sequence"/>
</dbReference>
<evidence type="ECO:0000313" key="2">
    <source>
        <dbReference type="EMBL" id="MFC4466683.1"/>
    </source>
</evidence>
<proteinExistence type="predicted"/>
<dbReference type="EMBL" id="JBHSFG010000029">
    <property type="protein sequence ID" value="MFC4466683.1"/>
    <property type="molecule type" value="Genomic_DNA"/>
</dbReference>
<name>A0ABV8YS54_9ACTN</name>
<accession>A0ABV8YS54</accession>
<protein>
    <submittedName>
        <fullName evidence="2">Uncharacterized protein</fullName>
    </submittedName>
</protein>
<sequence length="260" mass="28165">MTTDNTRTWIRRASTAAGLAYTAIAEYELARRLGAQPPIAVMLPLSLDCYVIAALKWFRPFDVALSLILMCAAQIAAHALDAGVVRVSLDLVAVVSVLVPVALWRTHALARGEEDAPVPAPEQGYAAAVERVPVPAERAPVPEGYPALETAVPAVPEAVPPGVRLLPLVARPEPALVVPVPVEEVRVPEPQVHPEYAIDPTEYPDPDEPADEALYPDPLIPQVRVDFPDETPGVRRLKETYGIGQPRAQRIRDELMGVRS</sequence>
<comment type="caution">
    <text evidence="2">The sequence shown here is derived from an EMBL/GenBank/DDBJ whole genome shotgun (WGS) entry which is preliminary data.</text>
</comment>
<evidence type="ECO:0000313" key="3">
    <source>
        <dbReference type="Proteomes" id="UP001596012"/>
    </source>
</evidence>
<gene>
    <name evidence="2" type="ORF">ACFPH6_19485</name>
</gene>
<evidence type="ECO:0000256" key="1">
    <source>
        <dbReference type="SAM" id="MobiDB-lite"/>
    </source>
</evidence>
<organism evidence="2 3">
    <name type="scientific">Streptomyces xiangluensis</name>
    <dbReference type="NCBI Taxonomy" id="2665720"/>
    <lineage>
        <taxon>Bacteria</taxon>
        <taxon>Bacillati</taxon>
        <taxon>Actinomycetota</taxon>
        <taxon>Actinomycetes</taxon>
        <taxon>Kitasatosporales</taxon>
        <taxon>Streptomycetaceae</taxon>
        <taxon>Streptomyces</taxon>
    </lineage>
</organism>
<dbReference type="RefSeq" id="WP_386343314.1">
    <property type="nucleotide sequence ID" value="NZ_JBHSFG010000029.1"/>
</dbReference>
<reference evidence="3" key="1">
    <citation type="journal article" date="2019" name="Int. J. Syst. Evol. Microbiol.">
        <title>The Global Catalogue of Microorganisms (GCM) 10K type strain sequencing project: providing services to taxonomists for standard genome sequencing and annotation.</title>
        <authorList>
            <consortium name="The Broad Institute Genomics Platform"/>
            <consortium name="The Broad Institute Genome Sequencing Center for Infectious Disease"/>
            <person name="Wu L."/>
            <person name="Ma J."/>
        </authorList>
    </citation>
    <scope>NUCLEOTIDE SEQUENCE [LARGE SCALE GENOMIC DNA]</scope>
    <source>
        <strain evidence="3">DT43</strain>
    </source>
</reference>
<feature type="region of interest" description="Disordered" evidence="1">
    <location>
        <begin position="191"/>
        <end position="231"/>
    </location>
</feature>
<feature type="compositionally biased region" description="Acidic residues" evidence="1">
    <location>
        <begin position="202"/>
        <end position="211"/>
    </location>
</feature>
<keyword evidence="3" id="KW-1185">Reference proteome</keyword>